<dbReference type="SUPFAM" id="SSF48613">
    <property type="entry name" value="Heme oxygenase-like"/>
    <property type="match status" value="1"/>
</dbReference>
<feature type="region of interest" description="Disordered" evidence="1">
    <location>
        <begin position="1"/>
        <end position="29"/>
    </location>
</feature>
<dbReference type="RefSeq" id="WP_320550676.1">
    <property type="nucleotide sequence ID" value="NZ_JAQLOK010000002.1"/>
</dbReference>
<dbReference type="EMBL" id="JARJJS010000001">
    <property type="protein sequence ID" value="MDF4023905.1"/>
    <property type="molecule type" value="Genomic_DNA"/>
</dbReference>
<feature type="compositionally biased region" description="Basic and acidic residues" evidence="1">
    <location>
        <begin position="13"/>
        <end position="29"/>
    </location>
</feature>
<reference evidence="2 3" key="1">
    <citation type="journal article" date="2024" name="Curr. Microbiol.">
        <title>Luteibacter sahnii sp. nov., A Novel Yellow-Colored Xanthomonadin Pigment Producing Probiotic Bacterium from Healthy Rice Seed Microbiome.</title>
        <authorList>
            <person name="Jaiswal G."/>
            <person name="Rana R."/>
            <person name="Nayak P.K."/>
            <person name="Chouhan R."/>
            <person name="Gandhi S.G."/>
            <person name="Patel H.K."/>
            <person name="Patil P.B."/>
        </authorList>
    </citation>
    <scope>NUCLEOTIDE SEQUENCE [LARGE SCALE GENOMIC DNA]</scope>
    <source>
        <strain evidence="2 3">PPL201</strain>
    </source>
</reference>
<sequence>MDGGHAPMPAHRALRERTRDAHEATEATEGMRRLMDGRMDEAGYRQLLAAQLGLFTHWERARAGWLDRIQPRWAYTSRLAPLATDVGDAPTPGPLGAAAWTTDVPSGDDEACYWGELYVIEGSTLGGRVIVGHLRARFPLHAHRYYALGEDTPSRWRHFQSVLDAALVDEETQRLAVEGARRMFARFRQALEDPAAHA</sequence>
<dbReference type="CDD" id="cd19166">
    <property type="entry name" value="HemeO-bac"/>
    <property type="match status" value="1"/>
</dbReference>
<keyword evidence="3" id="KW-1185">Reference proteome</keyword>
<evidence type="ECO:0000313" key="2">
    <source>
        <dbReference type="EMBL" id="MDF4023905.1"/>
    </source>
</evidence>
<gene>
    <name evidence="2" type="ORF">P3W24_02810</name>
</gene>
<dbReference type="InterPro" id="IPR016053">
    <property type="entry name" value="Haem_Oase-like"/>
</dbReference>
<dbReference type="Pfam" id="PF01126">
    <property type="entry name" value="Heme_oxygenase"/>
    <property type="match status" value="2"/>
</dbReference>
<dbReference type="Proteomes" id="UP001528850">
    <property type="component" value="Unassembled WGS sequence"/>
</dbReference>
<proteinExistence type="predicted"/>
<dbReference type="InterPro" id="IPR016084">
    <property type="entry name" value="Haem_Oase-like_multi-hlx"/>
</dbReference>
<evidence type="ECO:0000313" key="3">
    <source>
        <dbReference type="Proteomes" id="UP001528850"/>
    </source>
</evidence>
<name>A0ABT6B786_9GAMM</name>
<protein>
    <submittedName>
        <fullName evidence="2">Biliverdin-producing heme oxygenase</fullName>
    </submittedName>
</protein>
<accession>A0ABT6B786</accession>
<dbReference type="Gene3D" id="1.20.910.10">
    <property type="entry name" value="Heme oxygenase-like"/>
    <property type="match status" value="1"/>
</dbReference>
<evidence type="ECO:0000256" key="1">
    <source>
        <dbReference type="SAM" id="MobiDB-lite"/>
    </source>
</evidence>
<organism evidence="2 3">
    <name type="scientific">Luteibacter sahnii</name>
    <dbReference type="NCBI Taxonomy" id="3021977"/>
    <lineage>
        <taxon>Bacteria</taxon>
        <taxon>Pseudomonadati</taxon>
        <taxon>Pseudomonadota</taxon>
        <taxon>Gammaproteobacteria</taxon>
        <taxon>Lysobacterales</taxon>
        <taxon>Rhodanobacteraceae</taxon>
        <taxon>Luteibacter</taxon>
    </lineage>
</organism>
<comment type="caution">
    <text evidence="2">The sequence shown here is derived from an EMBL/GenBank/DDBJ whole genome shotgun (WGS) entry which is preliminary data.</text>
</comment>